<sequence>MASRIEGIVFLIFAVALLEGATAATTYKVGGDAGWIVPVNTTFYEKWAADKKFEVGDSLEFVWTSTHTAMEVTTKADYDTCVKTNGILKQTSPATFPLTKDGTYYFICTVGPHCSLGQKVTIVVGNGNSSSPSPSMPKNHAAFSAVLSTTTIAAANYTPKTLVDRHKKMASRLCFNIGFLIVGLLGLLVHGANAANKCIVGGDLG</sequence>
<proteinExistence type="predicted"/>
<reference evidence="8 9" key="1">
    <citation type="submission" date="2024-01" db="EMBL/GenBank/DDBJ databases">
        <authorList>
            <person name="Waweru B."/>
        </authorList>
    </citation>
    <scope>NUCLEOTIDE SEQUENCE [LARGE SCALE GENOMIC DNA]</scope>
</reference>
<keyword evidence="1" id="KW-0479">Metal-binding</keyword>
<comment type="caution">
    <text evidence="8">The sequence shown here is derived from an EMBL/GenBank/DDBJ whole genome shotgun (WGS) entry which is preliminary data.</text>
</comment>
<feature type="transmembrane region" description="Helical" evidence="5">
    <location>
        <begin position="140"/>
        <end position="158"/>
    </location>
</feature>
<evidence type="ECO:0000256" key="6">
    <source>
        <dbReference type="SAM" id="SignalP"/>
    </source>
</evidence>
<keyword evidence="2" id="KW-0186">Copper</keyword>
<dbReference type="InterPro" id="IPR039391">
    <property type="entry name" value="Phytocyanin-like"/>
</dbReference>
<dbReference type="InterPro" id="IPR003245">
    <property type="entry name" value="Phytocyanin_dom"/>
</dbReference>
<feature type="domain" description="Phytocyanin" evidence="7">
    <location>
        <begin position="25"/>
        <end position="126"/>
    </location>
</feature>
<accession>A0AAV1S3V7</accession>
<evidence type="ECO:0000256" key="3">
    <source>
        <dbReference type="ARBA" id="ARBA00023157"/>
    </source>
</evidence>
<dbReference type="EMBL" id="CAWUPB010001168">
    <property type="protein sequence ID" value="CAK7345460.1"/>
    <property type="molecule type" value="Genomic_DNA"/>
</dbReference>
<dbReference type="GO" id="GO:0005886">
    <property type="term" value="C:plasma membrane"/>
    <property type="evidence" value="ECO:0007669"/>
    <property type="project" value="TreeGrafter"/>
</dbReference>
<protein>
    <recommendedName>
        <fullName evidence="7">Phytocyanin domain-containing protein</fullName>
    </recommendedName>
</protein>
<evidence type="ECO:0000256" key="2">
    <source>
        <dbReference type="ARBA" id="ARBA00023008"/>
    </source>
</evidence>
<keyword evidence="6" id="KW-0732">Signal</keyword>
<dbReference type="InterPro" id="IPR008972">
    <property type="entry name" value="Cupredoxin"/>
</dbReference>
<evidence type="ECO:0000256" key="5">
    <source>
        <dbReference type="SAM" id="Phobius"/>
    </source>
</evidence>
<keyword evidence="5" id="KW-1133">Transmembrane helix</keyword>
<dbReference type="PROSITE" id="PS00196">
    <property type="entry name" value="COPPER_BLUE"/>
    <property type="match status" value="1"/>
</dbReference>
<dbReference type="Pfam" id="PF02298">
    <property type="entry name" value="Cu_bind_like"/>
    <property type="match status" value="1"/>
</dbReference>
<evidence type="ECO:0000313" key="9">
    <source>
        <dbReference type="Proteomes" id="UP001314170"/>
    </source>
</evidence>
<evidence type="ECO:0000256" key="4">
    <source>
        <dbReference type="ARBA" id="ARBA00023180"/>
    </source>
</evidence>
<feature type="transmembrane region" description="Helical" evidence="5">
    <location>
        <begin position="170"/>
        <end position="189"/>
    </location>
</feature>
<keyword evidence="9" id="KW-1185">Reference proteome</keyword>
<dbReference type="PANTHER" id="PTHR33021">
    <property type="entry name" value="BLUE COPPER PROTEIN"/>
    <property type="match status" value="1"/>
</dbReference>
<evidence type="ECO:0000313" key="8">
    <source>
        <dbReference type="EMBL" id="CAK7345460.1"/>
    </source>
</evidence>
<gene>
    <name evidence="8" type="ORF">DCAF_LOCUS18246</name>
</gene>
<dbReference type="Gene3D" id="2.60.40.420">
    <property type="entry name" value="Cupredoxins - blue copper proteins"/>
    <property type="match status" value="1"/>
</dbReference>
<dbReference type="SUPFAM" id="SSF49503">
    <property type="entry name" value="Cupredoxins"/>
    <property type="match status" value="1"/>
</dbReference>
<evidence type="ECO:0000256" key="1">
    <source>
        <dbReference type="ARBA" id="ARBA00022723"/>
    </source>
</evidence>
<organism evidence="8 9">
    <name type="scientific">Dovyalis caffra</name>
    <dbReference type="NCBI Taxonomy" id="77055"/>
    <lineage>
        <taxon>Eukaryota</taxon>
        <taxon>Viridiplantae</taxon>
        <taxon>Streptophyta</taxon>
        <taxon>Embryophyta</taxon>
        <taxon>Tracheophyta</taxon>
        <taxon>Spermatophyta</taxon>
        <taxon>Magnoliopsida</taxon>
        <taxon>eudicotyledons</taxon>
        <taxon>Gunneridae</taxon>
        <taxon>Pentapetalae</taxon>
        <taxon>rosids</taxon>
        <taxon>fabids</taxon>
        <taxon>Malpighiales</taxon>
        <taxon>Salicaceae</taxon>
        <taxon>Flacourtieae</taxon>
        <taxon>Dovyalis</taxon>
    </lineage>
</organism>
<name>A0AAV1S3V7_9ROSI</name>
<evidence type="ECO:0000259" key="7">
    <source>
        <dbReference type="PROSITE" id="PS51485"/>
    </source>
</evidence>
<dbReference type="GO" id="GO:0046872">
    <property type="term" value="F:metal ion binding"/>
    <property type="evidence" value="ECO:0007669"/>
    <property type="project" value="UniProtKB-KW"/>
</dbReference>
<dbReference type="GO" id="GO:0009055">
    <property type="term" value="F:electron transfer activity"/>
    <property type="evidence" value="ECO:0007669"/>
    <property type="project" value="InterPro"/>
</dbReference>
<dbReference type="PROSITE" id="PS51485">
    <property type="entry name" value="PHYTOCYANIN"/>
    <property type="match status" value="1"/>
</dbReference>
<feature type="signal peptide" evidence="6">
    <location>
        <begin position="1"/>
        <end position="23"/>
    </location>
</feature>
<dbReference type="Proteomes" id="UP001314170">
    <property type="component" value="Unassembled WGS sequence"/>
</dbReference>
<feature type="chain" id="PRO_5043494605" description="Phytocyanin domain-containing protein" evidence="6">
    <location>
        <begin position="24"/>
        <end position="205"/>
    </location>
</feature>
<dbReference type="AlphaFoldDB" id="A0AAV1S3V7"/>
<keyword evidence="5" id="KW-0472">Membrane</keyword>
<keyword evidence="5" id="KW-0812">Transmembrane</keyword>
<dbReference type="PANTHER" id="PTHR33021:SF522">
    <property type="entry name" value="PHYTOCYANIN DOMAIN-CONTAINING PROTEIN"/>
    <property type="match status" value="1"/>
</dbReference>
<keyword evidence="3" id="KW-1015">Disulfide bond</keyword>
<dbReference type="FunFam" id="2.60.40.420:FF:000034">
    <property type="entry name" value="Cupredoxin superfamily protein"/>
    <property type="match status" value="1"/>
</dbReference>
<keyword evidence="4" id="KW-0325">Glycoprotein</keyword>
<dbReference type="InterPro" id="IPR028871">
    <property type="entry name" value="BlueCu_1_BS"/>
</dbReference>